<name>A0A3B0MRX0_9RHOB</name>
<organism evidence="2 3">
    <name type="scientific">Roseinatronobacter ekhonensis</name>
    <dbReference type="NCBI Taxonomy" id="254356"/>
    <lineage>
        <taxon>Bacteria</taxon>
        <taxon>Pseudomonadati</taxon>
        <taxon>Pseudomonadota</taxon>
        <taxon>Alphaproteobacteria</taxon>
        <taxon>Rhodobacterales</taxon>
        <taxon>Paracoccaceae</taxon>
        <taxon>Roseinatronobacter</taxon>
    </lineage>
</organism>
<dbReference type="Pfam" id="PF04230">
    <property type="entry name" value="PS_pyruv_trans"/>
    <property type="match status" value="1"/>
</dbReference>
<dbReference type="InterPro" id="IPR007345">
    <property type="entry name" value="Polysacch_pyruvyl_Trfase"/>
</dbReference>
<evidence type="ECO:0000313" key="2">
    <source>
        <dbReference type="EMBL" id="SUZ32369.1"/>
    </source>
</evidence>
<evidence type="ECO:0000259" key="1">
    <source>
        <dbReference type="Pfam" id="PF04230"/>
    </source>
</evidence>
<dbReference type="RefSeq" id="WP_183073466.1">
    <property type="nucleotide sequence ID" value="NZ_UIHC01000019.1"/>
</dbReference>
<dbReference type="EMBL" id="UIHC01000019">
    <property type="protein sequence ID" value="SUZ32369.1"/>
    <property type="molecule type" value="Genomic_DNA"/>
</dbReference>
<dbReference type="AlphaFoldDB" id="A0A3B0MRX0"/>
<gene>
    <name evidence="2" type="ORF">ROE7235_02125</name>
</gene>
<accession>A0A3B0MRX0</accession>
<sequence>MYTIANIRPLGYNVGNHAINFALRHMLYETFGRLVSVIEYPATSKHESTTKAGLSAGTVHEINRFADGVIVGGGNLYENDEIAVDPRALAALQPPLMLFSNSRGRIYDRHGNLSDRSDVIPDSKLATLLGRADISLSRDTATHDYLSKINARDQLGWCPTINMNRYAGNLPSLPENEDAGALISVRTPGLMNVPYLFQSRIQLDIERAIDALRDAGHKRIRILCNDSRDLDFATAFRYTKQVDSVYTNDVYQYLSLLKSASMVVSYRLHATLPAISFGTPTVNIVYDERAMSLFDDLGLTPATLNMVELGTGFADTLAATISKGGYTAQDHVGLAPDWTAKGAEQFAQFARFKDMMQQYLERAGRDG</sequence>
<dbReference type="Proteomes" id="UP000272908">
    <property type="component" value="Unassembled WGS sequence"/>
</dbReference>
<protein>
    <recommendedName>
        <fullName evidence="1">Polysaccharide pyruvyl transferase domain-containing protein</fullName>
    </recommendedName>
</protein>
<reference evidence="3" key="1">
    <citation type="submission" date="2018-08" db="EMBL/GenBank/DDBJ databases">
        <authorList>
            <person name="Rodrigo-Torres L."/>
            <person name="Arahal R. D."/>
            <person name="Lucena T."/>
        </authorList>
    </citation>
    <scope>NUCLEOTIDE SEQUENCE [LARGE SCALE GENOMIC DNA]</scope>
    <source>
        <strain evidence="3">CECT 7235</strain>
    </source>
</reference>
<proteinExistence type="predicted"/>
<evidence type="ECO:0000313" key="3">
    <source>
        <dbReference type="Proteomes" id="UP000272908"/>
    </source>
</evidence>
<feature type="domain" description="Polysaccharide pyruvyl transferase" evidence="1">
    <location>
        <begin position="13"/>
        <end position="287"/>
    </location>
</feature>
<keyword evidence="3" id="KW-1185">Reference proteome</keyword>